<keyword evidence="2" id="KW-1185">Reference proteome</keyword>
<evidence type="ECO:0000313" key="3">
    <source>
        <dbReference type="RefSeq" id="XP_010853112.1"/>
    </source>
</evidence>
<evidence type="ECO:0000256" key="1">
    <source>
        <dbReference type="SAM" id="MobiDB-lite"/>
    </source>
</evidence>
<feature type="region of interest" description="Disordered" evidence="1">
    <location>
        <begin position="1"/>
        <end position="52"/>
    </location>
</feature>
<name>A0A6P3IMQ0_BISBB</name>
<protein>
    <submittedName>
        <fullName evidence="3">Uncharacterized protein LOC104999269</fullName>
    </submittedName>
</protein>
<evidence type="ECO:0000313" key="2">
    <source>
        <dbReference type="Proteomes" id="UP000515208"/>
    </source>
</evidence>
<accession>A0A6P3IMQ0</accession>
<feature type="compositionally biased region" description="Basic and acidic residues" evidence="1">
    <location>
        <begin position="220"/>
        <end position="230"/>
    </location>
</feature>
<gene>
    <name evidence="3" type="primary">LOC104999269</name>
</gene>
<dbReference type="RefSeq" id="XP_010853112.1">
    <property type="nucleotide sequence ID" value="XM_010854810.1"/>
</dbReference>
<proteinExistence type="predicted"/>
<organism evidence="2 3">
    <name type="scientific">Bison bison bison</name>
    <name type="common">North American plains bison</name>
    <dbReference type="NCBI Taxonomy" id="43346"/>
    <lineage>
        <taxon>Eukaryota</taxon>
        <taxon>Metazoa</taxon>
        <taxon>Chordata</taxon>
        <taxon>Craniata</taxon>
        <taxon>Vertebrata</taxon>
        <taxon>Euteleostomi</taxon>
        <taxon>Mammalia</taxon>
        <taxon>Eutheria</taxon>
        <taxon>Laurasiatheria</taxon>
        <taxon>Artiodactyla</taxon>
        <taxon>Ruminantia</taxon>
        <taxon>Pecora</taxon>
        <taxon>Bovidae</taxon>
        <taxon>Bovinae</taxon>
        <taxon>Bison</taxon>
    </lineage>
</organism>
<feature type="region of interest" description="Disordered" evidence="1">
    <location>
        <begin position="126"/>
        <end position="246"/>
    </location>
</feature>
<reference evidence="3" key="1">
    <citation type="submission" date="2025-08" db="UniProtKB">
        <authorList>
            <consortium name="RefSeq"/>
        </authorList>
    </citation>
    <scope>IDENTIFICATION</scope>
    <source>
        <tissue evidence="3">Blood</tissue>
    </source>
</reference>
<feature type="compositionally biased region" description="Polar residues" evidence="1">
    <location>
        <begin position="143"/>
        <end position="166"/>
    </location>
</feature>
<sequence length="282" mass="29498">MASSTKVVWPSGRPVGGARLTTTKHEHKSGSQGREGTAPPLRTRFSPKRSPVRACSDALPGLHTAPGSRLLGTLSGGPGPFSGSQTFGASDHRACAGLKPRIGPPPCSPTAFPVVTRGEGLVCGPHNFRARKGNRRLQAAPAKTQQGLRRTQSLTRQRPSESSSPAAQPWCGPGPPGDQDVGLGEPSLGIAVPLGGPGAQPSTTLFRVSGQLHSGGRRPGSRDGRREPCAFRRRRHTATPSRSGETKMLIQDTARGTLLSWLRAVPQAAPRAEETSGSPSSF</sequence>
<dbReference type="AlphaFoldDB" id="A0A6P3IMQ0"/>
<dbReference type="Proteomes" id="UP000515208">
    <property type="component" value="Unplaced"/>
</dbReference>
<dbReference type="GeneID" id="104999269"/>
<dbReference type="KEGG" id="bbis:104999269"/>